<gene>
    <name evidence="1" type="ORF">SEVIR_6G041000v2</name>
</gene>
<proteinExistence type="predicted"/>
<dbReference type="AlphaFoldDB" id="A0A4V6D515"/>
<dbReference type="Gramene" id="TKW08696">
    <property type="protein sequence ID" value="TKW08696"/>
    <property type="gene ID" value="SEVIR_6G041000v2"/>
</dbReference>
<sequence length="57" mass="6069">MAYEAAAAVALRGQSQVCSREDKVVEEGKAVMKCGVLRILRRVLPLSKAPAPSSAKK</sequence>
<dbReference type="EMBL" id="CM016557">
    <property type="protein sequence ID" value="TKW08696.1"/>
    <property type="molecule type" value="Genomic_DNA"/>
</dbReference>
<accession>A0A4V6D515</accession>
<reference evidence="1" key="1">
    <citation type="submission" date="2019-03" db="EMBL/GenBank/DDBJ databases">
        <title>WGS assembly of Setaria viridis.</title>
        <authorList>
            <person name="Huang P."/>
            <person name="Jenkins J."/>
            <person name="Grimwood J."/>
            <person name="Barry K."/>
            <person name="Healey A."/>
            <person name="Mamidi S."/>
            <person name="Sreedasyam A."/>
            <person name="Shu S."/>
            <person name="Feldman M."/>
            <person name="Wu J."/>
            <person name="Yu Y."/>
            <person name="Chen C."/>
            <person name="Johnson J."/>
            <person name="Rokhsar D."/>
            <person name="Baxter I."/>
            <person name="Schmutz J."/>
            <person name="Brutnell T."/>
            <person name="Kellogg E."/>
        </authorList>
    </citation>
    <scope>NUCLEOTIDE SEQUENCE [LARGE SCALE GENOMIC DNA]</scope>
</reference>
<evidence type="ECO:0000313" key="2">
    <source>
        <dbReference type="Proteomes" id="UP000298652"/>
    </source>
</evidence>
<organism evidence="1 2">
    <name type="scientific">Setaria viridis</name>
    <name type="common">Green bristlegrass</name>
    <name type="synonym">Setaria italica subsp. viridis</name>
    <dbReference type="NCBI Taxonomy" id="4556"/>
    <lineage>
        <taxon>Eukaryota</taxon>
        <taxon>Viridiplantae</taxon>
        <taxon>Streptophyta</taxon>
        <taxon>Embryophyta</taxon>
        <taxon>Tracheophyta</taxon>
        <taxon>Spermatophyta</taxon>
        <taxon>Magnoliopsida</taxon>
        <taxon>Liliopsida</taxon>
        <taxon>Poales</taxon>
        <taxon>Poaceae</taxon>
        <taxon>PACMAD clade</taxon>
        <taxon>Panicoideae</taxon>
        <taxon>Panicodae</taxon>
        <taxon>Paniceae</taxon>
        <taxon>Cenchrinae</taxon>
        <taxon>Setaria</taxon>
    </lineage>
</organism>
<keyword evidence="2" id="KW-1185">Reference proteome</keyword>
<protein>
    <submittedName>
        <fullName evidence="1">Uncharacterized protein</fullName>
    </submittedName>
</protein>
<dbReference type="Proteomes" id="UP000298652">
    <property type="component" value="Chromosome 6"/>
</dbReference>
<evidence type="ECO:0000313" key="1">
    <source>
        <dbReference type="EMBL" id="TKW08696.1"/>
    </source>
</evidence>
<name>A0A4V6D515_SETVI</name>